<dbReference type="Proteomes" id="UP000274082">
    <property type="component" value="Chromosome 35"/>
</dbReference>
<feature type="compositionally biased region" description="Low complexity" evidence="2">
    <location>
        <begin position="618"/>
        <end position="628"/>
    </location>
</feature>
<evidence type="ECO:0000256" key="1">
    <source>
        <dbReference type="SAM" id="Coils"/>
    </source>
</evidence>
<feature type="region of interest" description="Disordered" evidence="2">
    <location>
        <begin position="1521"/>
        <end position="1547"/>
    </location>
</feature>
<keyword evidence="1" id="KW-0175">Coiled coil</keyword>
<keyword evidence="4" id="KW-1185">Reference proteome</keyword>
<feature type="compositionally biased region" description="Basic and acidic residues" evidence="2">
    <location>
        <begin position="963"/>
        <end position="974"/>
    </location>
</feature>
<dbReference type="VEuPathDB" id="TriTrypDB:LdBPK_351460.1"/>
<feature type="coiled-coil region" evidence="1">
    <location>
        <begin position="3300"/>
        <end position="3327"/>
    </location>
</feature>
<feature type="region of interest" description="Disordered" evidence="2">
    <location>
        <begin position="1"/>
        <end position="97"/>
    </location>
</feature>
<feature type="compositionally biased region" description="Polar residues" evidence="2">
    <location>
        <begin position="1"/>
        <end position="50"/>
    </location>
</feature>
<feature type="region of interest" description="Disordered" evidence="2">
    <location>
        <begin position="2539"/>
        <end position="2563"/>
    </location>
</feature>
<feature type="coiled-coil region" evidence="1">
    <location>
        <begin position="2737"/>
        <end position="2813"/>
    </location>
</feature>
<gene>
    <name evidence="3" type="ORF">LdCL_350019500</name>
</gene>
<evidence type="ECO:0000256" key="2">
    <source>
        <dbReference type="SAM" id="MobiDB-lite"/>
    </source>
</evidence>
<dbReference type="OrthoDB" id="265554at2759"/>
<organism evidence="3 4">
    <name type="scientific">Leishmania donovani</name>
    <dbReference type="NCBI Taxonomy" id="5661"/>
    <lineage>
        <taxon>Eukaryota</taxon>
        <taxon>Discoba</taxon>
        <taxon>Euglenozoa</taxon>
        <taxon>Kinetoplastea</taxon>
        <taxon>Metakinetoplastina</taxon>
        <taxon>Trypanosomatida</taxon>
        <taxon>Trypanosomatidae</taxon>
        <taxon>Leishmaniinae</taxon>
        <taxon>Leishmania</taxon>
    </lineage>
</organism>
<feature type="coiled-coil region" evidence="1">
    <location>
        <begin position="3092"/>
        <end position="3130"/>
    </location>
</feature>
<dbReference type="PANTHER" id="PTHR45615:SF66">
    <property type="entry name" value="CARD DOMAIN-CONTAINING PROTEIN"/>
    <property type="match status" value="1"/>
</dbReference>
<dbReference type="VEuPathDB" id="TriTrypDB:LDHU3_35.1910"/>
<feature type="coiled-coil region" evidence="1">
    <location>
        <begin position="2911"/>
        <end position="3048"/>
    </location>
</feature>
<feature type="compositionally biased region" description="Polar residues" evidence="2">
    <location>
        <begin position="629"/>
        <end position="649"/>
    </location>
</feature>
<accession>A0A3Q8IG49</accession>
<feature type="compositionally biased region" description="Low complexity" evidence="2">
    <location>
        <begin position="2542"/>
        <end position="2555"/>
    </location>
</feature>
<name>A0A3Q8IG49_LEIDO</name>
<reference evidence="3 4" key="1">
    <citation type="journal article" date="2018" name="Sci. Rep.">
        <title>A complete Leishmania donovani reference genome identifies novel genetic variations associated with virulence.</title>
        <authorList>
            <person name="Lypaczewski P."/>
            <person name="Hoshizaki J."/>
            <person name="Zhang W.-W."/>
            <person name="McCall L.-I."/>
            <person name="Torcivia-Rodriguez J."/>
            <person name="Simonyan V."/>
            <person name="Kaur A."/>
            <person name="Dewar K."/>
            <person name="Matlashewski G."/>
        </authorList>
    </citation>
    <scope>NUCLEOTIDE SEQUENCE [LARGE SCALE GENOMIC DNA]</scope>
    <source>
        <strain evidence="3 4">LdCL</strain>
    </source>
</reference>
<sequence length="3373" mass="359002">MSGRNTPQAKSRQCSSGHVTPTSSRRVPHLSTSALSPETSVSKMTAQRACSTDRRRDRYTRRRSSMLSTLRIPVHEEPEEEEVPASPDPYATSPFRGASPSIVSMVRAGSISSENMPPPPDIQHIEGQLWFVTGKNGPGKKHASAQWVVCEDQRLSVYSSWANSSRLVEEARFERVRILFDFLHPHRHPEVMGSGAPQTRRMTIHRNESRTTAESRYAFHIRDPCDAKTLAGYYYFGVECVMRDPLTVRLRRSLAVFCTDHPEDHRKWLDFWEEMQVRYPMLRNRNAAAMSMDISSELMSEFVFPPQAVKPVVGGKSEEDTDLVSSPGLPSPIGRDEDSLATTRAPKWTDSEHGQAHWKGCTQPLPFASLGSTSADGVRGSLLGDVAAGGEDAEAGGSEQWLALLVDAERQAREGIELIEAATRSVLEANQALRDLFHHVAPTATVPSPVAAVCSKDEGSAGDDAASGVPMRDGGMMRALQAELRALCTAFKRAKSRAFTSAPAPETLIPAESTAVANQVLLAAYERELEVLRTQNATLRRELDTHAATAVARVERALGEWTLTSTVDIVVSDAENGGGGHEVADASADRQRYLAADEALVRALVEAALVQESSTAAFDSSGGAASSAQVNTQGESASTPQASHATLSTDADGYGGVISAGRLLSTASDSRQLCRAHSGEAQLSDATSAAGDLAASLPALVQQHLSAFATEHGRRLGSTDLARSLSTDRDSLLYHVVDEVVTAFKDLIDAPHIATDISKADGNAAASAPTATAVSSWLSVLHRCLLHRLGVAGVVCGAGTSNQSSLAAAEVGGPATDAASAVEAAAAAGDDVAGCCPPAEASSNARQSSSLPPLTDEEIAIVGDLHHSARDVVAWILDLLGERQRYAAYVIALDSLTCRHDVFRPLKAVQGELERVTARCEAAAAAASPSSAACGPSEATNSDTFPLGAAAVSSADDDDPEDSEKHTADGSDGLKVERRLTARLQHAMAAFDSKCEEAAALRRLLTAILYGSEMALRKADSTDEVVSAAMTSAAAACEAFRAAQEAGVGEVDKLRGAAEACVAARAREEVWASTLTPAVLQACADALIGAPCIQDMVHALQLTLGRCPEIHGRPRWVGGAAYVPPLSQESIGSLAQELHQRLAVEQARCNGLLGEVMLISSSLACVGSEPLTAAYSTAMTATANASAMTNEAVKAWAAYTKHACEVVPGQQRDLHKPVETKSDPCLSAAPAETTAETAPHEAVHARLVAALSRADGARGLRSAAFDATNSLLPNLFASIAGTQTALWRLVGALLRHGAGAGVPSPEVLLALPIAHHIAAPHAIGDSEADVSSLGVHIGVAASAAEELLSECEKAASEHREWTQQLLQWLKDFPPAYTSDAAPEPASELRYDASTAHEVYAQLLEELAAAESEHMSRVGAVEALLWKTSCVRTISVPELSDGAGDADIAALAAAAAADIAEALRVSDAHVSVTAASVDPVQRAVHVSATIAHHPRGLTRASVLGAIHACPFARLQEALKGTPVDSAATASDTGERSTAHPATADSPEGIDAVSQLARSLQHRAAKMAAVAEFEKRVLALLPRPQDIAMASAGMPTIDATPACKAVQALAAMLADELDIQIPEANFKRPSTASAALLDSLASYLEQLHDAALPTLHHRRIESGYASLEKLRAAVDALHDAALEKVADAALEQISPLHNIIDMPWPEALKAADLRHIHLIIEHLASGADRAASPDSTDDQFNNLRVIAQALGVPPDAYAGERDGECVPTTGQLAERAGAVVSARAEETAGLRAIAQALGVPPDAYAGERDGECVPTTGQLAERAGAVVSARAEETAGLRAIAQALGVPPDAYAGERDGECVPTTGQLAERAGAVVSARAEETAGLRAIAQALGVPPDAYAGERDGECVPTTGQLAERAGAVVSARAEETAGLRAIAQALGVPPDAYAGERDGECVPTTGQLAERAGAVVSARAEETAGLRAIAQALGVPPDAYAGERDGECVPTTGQLAERAGAVVSARAEETAGLRAIAQALGVPPDAYAGERDGECVPTTGQLAERAGAVVSARAEETAGLRAIAQALGVPPDAYAGEWTEEMTPRFSEVLSAVDALVKRSKMTCEAASMDAGEGEAAVGVLVTLWEAVEEAGVVTADLEDGWWSVEGRSRWEAAARLVGALSAAVEVSREELADVSERIKLFEDELVDVERDHNESRETITAAVEKLRGGLEEVIIEDPGEMSPPSSRGSTVCGPLFTSLRQLTSEVSDVANVLRRVKQVLEEHNAEEKCMPELEEVSFPVPQQDGCDVLEAGKVLTYEDVVAGVRAKVVALRKERARRIETDAALKNFLSAVTDRSTFSEEQPVPRPSLLMSRRCVKPKAKPQPADLESSVSEEFSLPRTPLHLSTNSGNTDAPLGCSGSISVPVSRWATSEVLEKVRHQMNQAENAIVTLRVAVAAAYEALGGEDDVVHVPDNEAARLLLELAQNTAESIVFVKRLLEPLEESEASTGRREQLAHLVDRIKEKLGSSSGASMPTLLQAMEEGMHSMYNESTSSRRSPGSSVNRHLPRKQKPVAPEVEFTKGFHLTQQVVRNRDSSASSLTSTLKVLAPPPPGPRDSTEDMEKEIGYRMQELDALRRGCSVALRTLDSSLNVSDMDCNAMIMHLVERCSDVQTAMQITDVVFEDDDIISEVSAAASSYRASNPPASEHPLPMRCSVLVRAVKSLDNLCESMRHTQANMAKQQRFLMHNETQNTGELRRALVELEQQLHNGNAERLELQKAKEAAEKNAAELSHALEMAHKELTNLQNVRDDLERSLMQFKQQHAKDDELDRADEKLNSLNHAKMPQAVLEAATDAVRTEVLGPCQQLHLAVVGREMPKSEMLAEGEAQEVLLPALHAIAKALQNAVEEMTRLATGDMGIAALLAEERKHAAQRAAALKSELASVAEAKEEAEARAKAAAKHLKQAEDAFEDEVAKLKRALRNSEAMLEDKEANHQRRLRQAQAAAEDQLALVQQRLDRATRAQTEEERLRAASEENVQKLRGALAEVESELSRQQRYAAEDTMTQRKGSMQRIDSLEADLAAARLHSSELAQALGRARRDSAEAARALEAEAREKAKLAEELADTLAQLRAANNELASICASIASTGLTSSIKSSASSPASPERATELVAGLVDHVAVLQRALEAQETARQQHRTKGTQSEDAVAETLAAFAAIWTAAVKTGCTPARLNEGCLTPMDKAKAVSNALTSDVSPQLDDLAATRQRLLNLLCHPRVRHLERSAALGPLEKATTAALVQTYHDAMEGCYEAQQAALERELRDAQCKVQSLLARLQEQEELHAMEAAEVEIRIGRMREMVQSKLMADEIAEQHMRETDAAVRAHFVL</sequence>
<dbReference type="EMBL" id="CP029534">
    <property type="protein sequence ID" value="AYU82945.1"/>
    <property type="molecule type" value="Genomic_DNA"/>
</dbReference>
<evidence type="ECO:0000313" key="3">
    <source>
        <dbReference type="EMBL" id="AYU82945.1"/>
    </source>
</evidence>
<dbReference type="PANTHER" id="PTHR45615">
    <property type="entry name" value="MYOSIN HEAVY CHAIN, NON-MUSCLE"/>
    <property type="match status" value="1"/>
</dbReference>
<feature type="coiled-coil region" evidence="1">
    <location>
        <begin position="2175"/>
        <end position="2209"/>
    </location>
</feature>
<dbReference type="VEuPathDB" id="TriTrypDB:LdCL_350019500"/>
<feature type="coiled-coil region" evidence="1">
    <location>
        <begin position="522"/>
        <end position="549"/>
    </location>
</feature>
<feature type="region of interest" description="Disordered" evidence="2">
    <location>
        <begin position="950"/>
        <end position="974"/>
    </location>
</feature>
<feature type="region of interest" description="Disordered" evidence="2">
    <location>
        <begin position="313"/>
        <end position="341"/>
    </location>
</feature>
<feature type="region of interest" description="Disordered" evidence="2">
    <location>
        <begin position="618"/>
        <end position="650"/>
    </location>
</feature>
<protein>
    <submittedName>
        <fullName evidence="3">Uncharacterized protein</fullName>
    </submittedName>
</protein>
<evidence type="ECO:0000313" key="4">
    <source>
        <dbReference type="Proteomes" id="UP000274082"/>
    </source>
</evidence>
<proteinExistence type="predicted"/>